<reference evidence="3 4" key="1">
    <citation type="submission" date="2016-11" db="EMBL/GenBank/DDBJ databases">
        <authorList>
            <person name="Jaros S."/>
            <person name="Januszkiewicz K."/>
            <person name="Wedrychowicz H."/>
        </authorList>
    </citation>
    <scope>NUCLEOTIDE SEQUENCE [LARGE SCALE GENOMIC DNA]</scope>
    <source>
        <strain evidence="3 4">DSM 43832</strain>
    </source>
</reference>
<feature type="region of interest" description="Disordered" evidence="1">
    <location>
        <begin position="197"/>
        <end position="337"/>
    </location>
</feature>
<evidence type="ECO:0000313" key="3">
    <source>
        <dbReference type="EMBL" id="SHK57689.1"/>
    </source>
</evidence>
<evidence type="ECO:0000256" key="2">
    <source>
        <dbReference type="SAM" id="Phobius"/>
    </source>
</evidence>
<keyword evidence="4" id="KW-1185">Reference proteome</keyword>
<proteinExistence type="predicted"/>
<feature type="transmembrane region" description="Helical" evidence="2">
    <location>
        <begin position="82"/>
        <end position="101"/>
    </location>
</feature>
<feature type="transmembrane region" description="Helical" evidence="2">
    <location>
        <begin position="113"/>
        <end position="130"/>
    </location>
</feature>
<dbReference type="AlphaFoldDB" id="A0A1M6TLD1"/>
<evidence type="ECO:0008006" key="5">
    <source>
        <dbReference type="Google" id="ProtNLM"/>
    </source>
</evidence>
<keyword evidence="2" id="KW-0812">Transmembrane</keyword>
<evidence type="ECO:0000313" key="4">
    <source>
        <dbReference type="Proteomes" id="UP000184363"/>
    </source>
</evidence>
<gene>
    <name evidence="3" type="ORF">SAMN05443637_108110</name>
</gene>
<accession>A0A1M6TLD1</accession>
<sequence>MVAVAVPLVVTAFTAVVYFIAKANGIPFWELSEDPASSLGGPYFTGFYANTMILVWQIGALPALFAGIVAWFVARWRSEAKMLLAGGAIGAVMGLDDFFMLHEQAQVLGAPGFLLPGVYFAAVVVFCWLYRRRLGWWLLLALGALGGWGASALVDNLALGLPLFFEDGTKAIGAAFWSTLLVKLAYRAMTQMVARRDADDEAQHHHGDDEDGEDGEDGGSFDDLHDEDLAAPRRPAPAPEPRRPAPAHTSFDDLATTPIPVVDAGRRGPVRRPAPGAFEDSATVVASEVRPREASSGEHRLPRSDEHRLPEPGRVNGHRLNPPPGGRRARHRSPDQE</sequence>
<feature type="transmembrane region" description="Helical" evidence="2">
    <location>
        <begin position="137"/>
        <end position="165"/>
    </location>
</feature>
<keyword evidence="2" id="KW-0472">Membrane</keyword>
<feature type="compositionally biased region" description="Acidic residues" evidence="1">
    <location>
        <begin position="209"/>
        <end position="226"/>
    </location>
</feature>
<organism evidence="3 4">
    <name type="scientific">Pseudonocardia thermophila</name>
    <dbReference type="NCBI Taxonomy" id="1848"/>
    <lineage>
        <taxon>Bacteria</taxon>
        <taxon>Bacillati</taxon>
        <taxon>Actinomycetota</taxon>
        <taxon>Actinomycetes</taxon>
        <taxon>Pseudonocardiales</taxon>
        <taxon>Pseudonocardiaceae</taxon>
        <taxon>Pseudonocardia</taxon>
    </lineage>
</organism>
<dbReference type="STRING" id="1848.SAMN05443637_108110"/>
<feature type="compositionally biased region" description="Basic and acidic residues" evidence="1">
    <location>
        <begin position="289"/>
        <end position="311"/>
    </location>
</feature>
<protein>
    <recommendedName>
        <fullName evidence="5">DUF998 domain-containing protein</fullName>
    </recommendedName>
</protein>
<name>A0A1M6TLD1_PSETH</name>
<dbReference type="Proteomes" id="UP000184363">
    <property type="component" value="Unassembled WGS sequence"/>
</dbReference>
<feature type="compositionally biased region" description="Basic and acidic residues" evidence="1">
    <location>
        <begin position="197"/>
        <end position="208"/>
    </location>
</feature>
<feature type="transmembrane region" description="Helical" evidence="2">
    <location>
        <begin position="171"/>
        <end position="186"/>
    </location>
</feature>
<dbReference type="EMBL" id="FRAP01000008">
    <property type="protein sequence ID" value="SHK57689.1"/>
    <property type="molecule type" value="Genomic_DNA"/>
</dbReference>
<evidence type="ECO:0000256" key="1">
    <source>
        <dbReference type="SAM" id="MobiDB-lite"/>
    </source>
</evidence>
<feature type="transmembrane region" description="Helical" evidence="2">
    <location>
        <begin position="49"/>
        <end position="73"/>
    </location>
</feature>
<keyword evidence="2" id="KW-1133">Transmembrane helix</keyword>